<keyword evidence="2" id="KW-0804">Transcription</keyword>
<dbReference type="EMBL" id="UGTF01000002">
    <property type="protein sequence ID" value="SUB88764.1"/>
    <property type="molecule type" value="Genomic_DNA"/>
</dbReference>
<dbReference type="Proteomes" id="UP000030103">
    <property type="component" value="Unassembled WGS sequence"/>
</dbReference>
<sequence length="109" mass="12830">MDYKKINAPHNTITRDMVKLGSDTGNIYETVMIISKRANQIGQEIKRDLETKLQEFASYSENPEEVNENREQIEISRFYERLPKPTLLAAKEYEDGMIYYNMPGKHRNK</sequence>
<organism evidence="3 5">
    <name type="scientific">Porphyromonas macacae</name>
    <dbReference type="NCBI Taxonomy" id="28115"/>
    <lineage>
        <taxon>Bacteria</taxon>
        <taxon>Pseudomonadati</taxon>
        <taxon>Bacteroidota</taxon>
        <taxon>Bacteroidia</taxon>
        <taxon>Bacteroidales</taxon>
        <taxon>Porphyromonadaceae</taxon>
        <taxon>Porphyromonas</taxon>
    </lineage>
</organism>
<keyword evidence="1" id="KW-0240">DNA-directed RNA polymerase</keyword>
<keyword evidence="5" id="KW-1185">Reference proteome</keyword>
<dbReference type="Pfam" id="PF01192">
    <property type="entry name" value="RNA_pol_Rpb6"/>
    <property type="match status" value="1"/>
</dbReference>
<reference evidence="3 5" key="1">
    <citation type="submission" date="2014-09" db="EMBL/GenBank/DDBJ databases">
        <title>Draft Genome Sequence of Porphyromonas macacae COT-192_OH2859.</title>
        <authorList>
            <person name="Wallis C."/>
            <person name="Deusch O."/>
            <person name="O'Flynn C."/>
            <person name="Davis I."/>
            <person name="Horsfall A."/>
            <person name="Kirkwood N."/>
            <person name="Harris S."/>
            <person name="Eisen J.A."/>
            <person name="Coil D.A."/>
            <person name="Darling A.E."/>
            <person name="Jospin G."/>
            <person name="Alexiev A."/>
        </authorList>
    </citation>
    <scope>NUCLEOTIDE SEQUENCE [LARGE SCALE GENOMIC DNA]</scope>
    <source>
        <strain evidence="5">COT-192 OH2859</strain>
        <strain evidence="3">COT-192_OH2859</strain>
    </source>
</reference>
<dbReference type="SMART" id="SM01409">
    <property type="entry name" value="RNA_pol_Rpb6"/>
    <property type="match status" value="1"/>
</dbReference>
<dbReference type="STRING" id="28115.HQ47_04825"/>
<evidence type="ECO:0000313" key="6">
    <source>
        <dbReference type="Proteomes" id="UP000254156"/>
    </source>
</evidence>
<dbReference type="EMBL" id="JRFA01000014">
    <property type="protein sequence ID" value="KGN74377.1"/>
    <property type="molecule type" value="Genomic_DNA"/>
</dbReference>
<dbReference type="GO" id="GO:0003899">
    <property type="term" value="F:DNA-directed RNA polymerase activity"/>
    <property type="evidence" value="ECO:0007669"/>
    <property type="project" value="InterPro"/>
</dbReference>
<protein>
    <submittedName>
        <fullName evidence="3">RNA polymerase Rpb6</fullName>
    </submittedName>
</protein>
<reference evidence="4 6" key="2">
    <citation type="submission" date="2018-06" db="EMBL/GenBank/DDBJ databases">
        <authorList>
            <consortium name="Pathogen Informatics"/>
            <person name="Doyle S."/>
        </authorList>
    </citation>
    <scope>NUCLEOTIDE SEQUENCE [LARGE SCALE GENOMIC DNA]</scope>
    <source>
        <strain evidence="4 6">NCTC11632</strain>
    </source>
</reference>
<dbReference type="GO" id="GO:0000428">
    <property type="term" value="C:DNA-directed RNA polymerase complex"/>
    <property type="evidence" value="ECO:0007669"/>
    <property type="project" value="UniProtKB-KW"/>
</dbReference>
<evidence type="ECO:0000313" key="3">
    <source>
        <dbReference type="EMBL" id="KGN74377.1"/>
    </source>
</evidence>
<dbReference type="GO" id="GO:0006351">
    <property type="term" value="P:DNA-templated transcription"/>
    <property type="evidence" value="ECO:0007669"/>
    <property type="project" value="InterPro"/>
</dbReference>
<dbReference type="RefSeq" id="WP_025003955.1">
    <property type="nucleotide sequence ID" value="NZ_JASBZX010000023.1"/>
</dbReference>
<evidence type="ECO:0000313" key="5">
    <source>
        <dbReference type="Proteomes" id="UP000030103"/>
    </source>
</evidence>
<dbReference type="eggNOG" id="ENOG5032SSJ">
    <property type="taxonomic scope" value="Bacteria"/>
</dbReference>
<dbReference type="InterPro" id="IPR006110">
    <property type="entry name" value="Pol_omega/Rpo6/RPB6"/>
</dbReference>
<dbReference type="AlphaFoldDB" id="A0A0A2GG38"/>
<evidence type="ECO:0000256" key="2">
    <source>
        <dbReference type="ARBA" id="ARBA00023163"/>
    </source>
</evidence>
<proteinExistence type="predicted"/>
<name>A0A0A2GG38_9PORP</name>
<evidence type="ECO:0000313" key="4">
    <source>
        <dbReference type="EMBL" id="SUB88764.1"/>
    </source>
</evidence>
<gene>
    <name evidence="3" type="ORF">HQ47_04825</name>
    <name evidence="4" type="ORF">NCTC11632_00838</name>
</gene>
<evidence type="ECO:0000256" key="1">
    <source>
        <dbReference type="ARBA" id="ARBA00022478"/>
    </source>
</evidence>
<accession>A0A0A2GG38</accession>
<dbReference type="OrthoDB" id="9429628at2"/>
<dbReference type="GO" id="GO:0003677">
    <property type="term" value="F:DNA binding"/>
    <property type="evidence" value="ECO:0007669"/>
    <property type="project" value="InterPro"/>
</dbReference>
<dbReference type="Proteomes" id="UP000254156">
    <property type="component" value="Unassembled WGS sequence"/>
</dbReference>